<sequence length="30" mass="3334">MWKVCERGEVGRSGGVCFRCSVKPVTLFDS</sequence>
<organism evidence="1">
    <name type="scientific">Anguilla anguilla</name>
    <name type="common">European freshwater eel</name>
    <name type="synonym">Muraena anguilla</name>
    <dbReference type="NCBI Taxonomy" id="7936"/>
    <lineage>
        <taxon>Eukaryota</taxon>
        <taxon>Metazoa</taxon>
        <taxon>Chordata</taxon>
        <taxon>Craniata</taxon>
        <taxon>Vertebrata</taxon>
        <taxon>Euteleostomi</taxon>
        <taxon>Actinopterygii</taxon>
        <taxon>Neopterygii</taxon>
        <taxon>Teleostei</taxon>
        <taxon>Anguilliformes</taxon>
        <taxon>Anguillidae</taxon>
        <taxon>Anguilla</taxon>
    </lineage>
</organism>
<name>A0A0E9W534_ANGAN</name>
<protein>
    <submittedName>
        <fullName evidence="1">Uncharacterized protein</fullName>
    </submittedName>
</protein>
<reference evidence="1" key="2">
    <citation type="journal article" date="2015" name="Fish Shellfish Immunol.">
        <title>Early steps in the European eel (Anguilla anguilla)-Vibrio vulnificus interaction in the gills: Role of the RtxA13 toxin.</title>
        <authorList>
            <person name="Callol A."/>
            <person name="Pajuelo D."/>
            <person name="Ebbesson L."/>
            <person name="Teles M."/>
            <person name="MacKenzie S."/>
            <person name="Amaro C."/>
        </authorList>
    </citation>
    <scope>NUCLEOTIDE SEQUENCE</scope>
</reference>
<dbReference type="EMBL" id="GBXM01023115">
    <property type="protein sequence ID" value="JAH85462.1"/>
    <property type="molecule type" value="Transcribed_RNA"/>
</dbReference>
<dbReference type="AlphaFoldDB" id="A0A0E9W534"/>
<reference evidence="1" key="1">
    <citation type="submission" date="2014-11" db="EMBL/GenBank/DDBJ databases">
        <authorList>
            <person name="Amaro Gonzalez C."/>
        </authorList>
    </citation>
    <scope>NUCLEOTIDE SEQUENCE</scope>
</reference>
<proteinExistence type="predicted"/>
<evidence type="ECO:0000313" key="1">
    <source>
        <dbReference type="EMBL" id="JAH85462.1"/>
    </source>
</evidence>
<accession>A0A0E9W534</accession>